<gene>
    <name evidence="10" type="ORF">CR203_05005</name>
</gene>
<dbReference type="InterPro" id="IPR038501">
    <property type="entry name" value="Spore_GerAC_C_sf"/>
</dbReference>
<proteinExistence type="inferred from homology"/>
<dbReference type="EMBL" id="PDOE01000002">
    <property type="protein sequence ID" value="RKL67867.1"/>
    <property type="molecule type" value="Genomic_DNA"/>
</dbReference>
<keyword evidence="4" id="KW-0732">Signal</keyword>
<name>A0A3A9K5L6_9BACI</name>
<evidence type="ECO:0000256" key="6">
    <source>
        <dbReference type="ARBA" id="ARBA00023139"/>
    </source>
</evidence>
<comment type="subcellular location">
    <subcellularLocation>
        <location evidence="1">Membrane</location>
        <topology evidence="1">Lipid-anchor</topology>
    </subcellularLocation>
</comment>
<evidence type="ECO:0000256" key="3">
    <source>
        <dbReference type="ARBA" id="ARBA00022544"/>
    </source>
</evidence>
<dbReference type="Gene3D" id="6.20.190.10">
    <property type="entry name" value="Nutrient germinant receptor protein C, domain 1"/>
    <property type="match status" value="1"/>
</dbReference>
<keyword evidence="11" id="KW-1185">Reference proteome</keyword>
<comment type="similarity">
    <text evidence="2">Belongs to the GerABKC lipoprotein family.</text>
</comment>
<dbReference type="OrthoDB" id="9816067at2"/>
<dbReference type="GO" id="GO:0016020">
    <property type="term" value="C:membrane"/>
    <property type="evidence" value="ECO:0007669"/>
    <property type="project" value="UniProtKB-SubCell"/>
</dbReference>
<evidence type="ECO:0000256" key="1">
    <source>
        <dbReference type="ARBA" id="ARBA00004635"/>
    </source>
</evidence>
<evidence type="ECO:0000256" key="4">
    <source>
        <dbReference type="ARBA" id="ARBA00022729"/>
    </source>
</evidence>
<evidence type="ECO:0000313" key="11">
    <source>
        <dbReference type="Proteomes" id="UP000281498"/>
    </source>
</evidence>
<evidence type="ECO:0000259" key="9">
    <source>
        <dbReference type="Pfam" id="PF25198"/>
    </source>
</evidence>
<evidence type="ECO:0000259" key="8">
    <source>
        <dbReference type="Pfam" id="PF05504"/>
    </source>
</evidence>
<feature type="domain" description="Spore germination GerAC-like C-terminal" evidence="8">
    <location>
        <begin position="225"/>
        <end position="389"/>
    </location>
</feature>
<dbReference type="NCBIfam" id="TIGR02887">
    <property type="entry name" value="spore_ger_x_C"/>
    <property type="match status" value="1"/>
</dbReference>
<dbReference type="PANTHER" id="PTHR35789:SF1">
    <property type="entry name" value="SPORE GERMINATION PROTEIN B3"/>
    <property type="match status" value="1"/>
</dbReference>
<dbReference type="PANTHER" id="PTHR35789">
    <property type="entry name" value="SPORE GERMINATION PROTEIN B3"/>
    <property type="match status" value="1"/>
</dbReference>
<reference evidence="10 11" key="1">
    <citation type="submission" date="2017-10" db="EMBL/GenBank/DDBJ databases">
        <title>Bacillus sp. nov., a halophilic bacterium isolated from a Keqin Lake.</title>
        <authorList>
            <person name="Wang H."/>
        </authorList>
    </citation>
    <scope>NUCLEOTIDE SEQUENCE [LARGE SCALE GENOMIC DNA]</scope>
    <source>
        <strain evidence="10 11">KCTC 13187</strain>
    </source>
</reference>
<evidence type="ECO:0000256" key="7">
    <source>
        <dbReference type="ARBA" id="ARBA00023288"/>
    </source>
</evidence>
<evidence type="ECO:0000313" key="10">
    <source>
        <dbReference type="EMBL" id="RKL67867.1"/>
    </source>
</evidence>
<sequence length="400" mass="43966">MPKWIAFVLSLSTFLILSGCWSAVELKDLSIVSAIGIDKLDNGDINVSFQVINASEVTGQQGASRGASPTSVFSSSGKTIFEAARKATKNVPKPIFPPHLNLVVINEQFAKEGGLLKTLDLFGRDNELRTNAQVMISKGTDAKSILMVQSPVERVTAEKITTKMENLEKISGENIVMDIDDVTSALTSKGKELIVSGIQISGDKEAGQKKENIQQSKPNGILEINGTAVFKDEKLIDWLNEEESKGVTWVLGRIRSTIDNVECNGDPDAIAIETLKSNANIQSMIKNDKPSIQITIQQEGSLGEVNCGKDFSDPQAILDTEKLLADEIKKTIESAISTAQEKQVDIFGFGDVVYRQHPDSWKKYESNWSEMFADLDITIHVQAHIRLTGMKINSFQHQKK</sequence>
<dbReference type="InterPro" id="IPR008844">
    <property type="entry name" value="Spore_GerAC-like"/>
</dbReference>
<evidence type="ECO:0000256" key="5">
    <source>
        <dbReference type="ARBA" id="ARBA00023136"/>
    </source>
</evidence>
<comment type="caution">
    <text evidence="10">The sequence shown here is derived from an EMBL/GenBank/DDBJ whole genome shotgun (WGS) entry which is preliminary data.</text>
</comment>
<dbReference type="GO" id="GO:0009847">
    <property type="term" value="P:spore germination"/>
    <property type="evidence" value="ECO:0007669"/>
    <property type="project" value="InterPro"/>
</dbReference>
<dbReference type="Proteomes" id="UP000281498">
    <property type="component" value="Unassembled WGS sequence"/>
</dbReference>
<protein>
    <submittedName>
        <fullName evidence="10">Uncharacterized protein</fullName>
    </submittedName>
</protein>
<dbReference type="PROSITE" id="PS51257">
    <property type="entry name" value="PROKAR_LIPOPROTEIN"/>
    <property type="match status" value="1"/>
</dbReference>
<dbReference type="AlphaFoldDB" id="A0A3A9K5L6"/>
<organism evidence="10 11">
    <name type="scientific">Salipaludibacillus neizhouensis</name>
    <dbReference type="NCBI Taxonomy" id="885475"/>
    <lineage>
        <taxon>Bacteria</taxon>
        <taxon>Bacillati</taxon>
        <taxon>Bacillota</taxon>
        <taxon>Bacilli</taxon>
        <taxon>Bacillales</taxon>
        <taxon>Bacillaceae</taxon>
    </lineage>
</organism>
<keyword evidence="3" id="KW-0309">Germination</keyword>
<feature type="domain" description="Spore germination protein N-terminal" evidence="9">
    <location>
        <begin position="23"/>
        <end position="198"/>
    </location>
</feature>
<dbReference type="Pfam" id="PF25198">
    <property type="entry name" value="Spore_GerAC_N"/>
    <property type="match status" value="1"/>
</dbReference>
<dbReference type="RefSeq" id="WP_110938206.1">
    <property type="nucleotide sequence ID" value="NZ_KZ614147.1"/>
</dbReference>
<keyword evidence="7" id="KW-0449">Lipoprotein</keyword>
<dbReference type="Gene3D" id="3.30.300.210">
    <property type="entry name" value="Nutrient germinant receptor protein C, domain 3"/>
    <property type="match status" value="1"/>
</dbReference>
<accession>A0A3A9K5L6</accession>
<dbReference type="InterPro" id="IPR057336">
    <property type="entry name" value="GerAC_N"/>
</dbReference>
<evidence type="ECO:0000256" key="2">
    <source>
        <dbReference type="ARBA" id="ARBA00007886"/>
    </source>
</evidence>
<dbReference type="Pfam" id="PF05504">
    <property type="entry name" value="Spore_GerAC"/>
    <property type="match status" value="1"/>
</dbReference>
<keyword evidence="5" id="KW-0472">Membrane</keyword>
<dbReference type="InterPro" id="IPR046953">
    <property type="entry name" value="Spore_GerAC-like_C"/>
</dbReference>
<keyword evidence="6" id="KW-0564">Palmitate</keyword>